<dbReference type="GO" id="GO:0016491">
    <property type="term" value="F:oxidoreductase activity"/>
    <property type="evidence" value="ECO:0007669"/>
    <property type="project" value="InterPro"/>
</dbReference>
<evidence type="ECO:0000313" key="3">
    <source>
        <dbReference type="Proteomes" id="UP000676194"/>
    </source>
</evidence>
<dbReference type="Pfam" id="PF13450">
    <property type="entry name" value="NAD_binding_8"/>
    <property type="match status" value="1"/>
</dbReference>
<proteinExistence type="predicted"/>
<dbReference type="Pfam" id="PF01593">
    <property type="entry name" value="Amino_oxidase"/>
    <property type="match status" value="1"/>
</dbReference>
<dbReference type="EMBL" id="CP074694">
    <property type="protein sequence ID" value="QVL31668.1"/>
    <property type="molecule type" value="Genomic_DNA"/>
</dbReference>
<keyword evidence="3" id="KW-1185">Reference proteome</keyword>
<dbReference type="SUPFAM" id="SSF51905">
    <property type="entry name" value="FAD/NAD(P)-binding domain"/>
    <property type="match status" value="1"/>
</dbReference>
<dbReference type="RefSeq" id="WP_213495789.1">
    <property type="nucleotide sequence ID" value="NZ_CP074694.1"/>
</dbReference>
<dbReference type="PANTHER" id="PTHR16128:SF5">
    <property type="entry name" value="FAD_NAD(P)-BINDING OXIDOREDUCTASE FAMILY PROTEIN"/>
    <property type="match status" value="1"/>
</dbReference>
<dbReference type="PRINTS" id="PR00419">
    <property type="entry name" value="ADXRDTASE"/>
</dbReference>
<dbReference type="Proteomes" id="UP000676194">
    <property type="component" value="Chromosome"/>
</dbReference>
<dbReference type="InterPro" id="IPR002937">
    <property type="entry name" value="Amino_oxidase"/>
</dbReference>
<accession>A0A8E6B6Y0</accession>
<dbReference type="KEGG" id="tsph:KIH39_22930"/>
<feature type="domain" description="Amine oxidase" evidence="1">
    <location>
        <begin position="122"/>
        <end position="341"/>
    </location>
</feature>
<gene>
    <name evidence="2" type="ORF">KIH39_22930</name>
</gene>
<dbReference type="AlphaFoldDB" id="A0A8E6B6Y0"/>
<dbReference type="Gene3D" id="3.50.50.60">
    <property type="entry name" value="FAD/NAD(P)-binding domain"/>
    <property type="match status" value="1"/>
</dbReference>
<dbReference type="Gene3D" id="3.90.660.10">
    <property type="match status" value="1"/>
</dbReference>
<protein>
    <submittedName>
        <fullName evidence="2">FAD-dependent oxidoreductase</fullName>
    </submittedName>
</protein>
<evidence type="ECO:0000259" key="1">
    <source>
        <dbReference type="Pfam" id="PF01593"/>
    </source>
</evidence>
<dbReference type="InterPro" id="IPR036188">
    <property type="entry name" value="FAD/NAD-bd_sf"/>
</dbReference>
<dbReference type="PANTHER" id="PTHR16128">
    <property type="entry name" value="FAD/NAD(P)-BINDING OXIDOREDUCTASE FAMILY PROTEIN"/>
    <property type="match status" value="1"/>
</dbReference>
<reference evidence="2" key="1">
    <citation type="submission" date="2021-05" db="EMBL/GenBank/DDBJ databases">
        <title>Complete genome sequence of the cellulolytic planctomycete Telmatocola sphagniphila SP2T and characterization of the first cellulase from planctomycetes.</title>
        <authorList>
            <person name="Rakitin A.L."/>
            <person name="Beletsky A.V."/>
            <person name="Naumoff D.G."/>
            <person name="Kulichevskaya I.S."/>
            <person name="Mardanov A.V."/>
            <person name="Ravin N.V."/>
            <person name="Dedysh S.N."/>
        </authorList>
    </citation>
    <scope>NUCLEOTIDE SEQUENCE</scope>
    <source>
        <strain evidence="2">SP2T</strain>
    </source>
</reference>
<evidence type="ECO:0000313" key="2">
    <source>
        <dbReference type="EMBL" id="QVL31668.1"/>
    </source>
</evidence>
<sequence>MPSCELDSTSKPVLVPQKGGESVAVIGAGISGLIAARTLQDHGFDITVFEKSRGPGGRAATRRIASGITFDHGAQYFTARDPQLISYVESWSARGIVAEWYGQFVEIQGGEVRTKSNQPRRFVGVPGMASVGRELASNLRICLEKRILRLTRSGDSWELIDAAGHEHGPFHQVLVTLPAPQSAELLGTHPFAAEAQSIPMTPCWAVMAAWERRIEVDWDGAFVQDSALAWIARNSSKPGRGSEPDCWVLHASPEWSATHLETTPDDVAGVLLQAFAQAVGVPLPPASFLAAHRWRYSLGSDPSERKVLYDRETGLLVCGDWLAGGRIEGAFLSGLRAAELLCEYSGSLSKPTKLP</sequence>
<name>A0A8E6B6Y0_9BACT</name>
<organism evidence="2 3">
    <name type="scientific">Telmatocola sphagniphila</name>
    <dbReference type="NCBI Taxonomy" id="1123043"/>
    <lineage>
        <taxon>Bacteria</taxon>
        <taxon>Pseudomonadati</taxon>
        <taxon>Planctomycetota</taxon>
        <taxon>Planctomycetia</taxon>
        <taxon>Gemmatales</taxon>
        <taxon>Gemmataceae</taxon>
    </lineage>
</organism>